<dbReference type="Pfam" id="PF03787">
    <property type="entry name" value="RAMPs"/>
    <property type="match status" value="1"/>
</dbReference>
<name>B7IGV5_THEAB</name>
<dbReference type="RefSeq" id="WP_012579839.1">
    <property type="nucleotide sequence ID" value="NC_011653.1"/>
</dbReference>
<dbReference type="KEGG" id="taf:THA_859"/>
<dbReference type="HOGENOM" id="CLU_762754_0_0_0"/>
<dbReference type="OrthoDB" id="9806750at2"/>
<dbReference type="eggNOG" id="COG1367">
    <property type="taxonomic scope" value="Bacteria"/>
</dbReference>
<sequence length="322" mass="37828">MIKELKVKFKTLSPLWTGNYRGITNEIRPSSLIGSLRFWLDIICYFSGLQINDLGSFDPEKFQNFILKEGTDFESLNKIFSEFRLSLSSKIFGCNKWEGWIRIKEIKPVGKYCFGNYLNLDNSYRKPYFWGTFEVTFEVEEKIINPIFYPLLYFMELYGFWGGKWSLGYGRLQVVNMEIDGKILNSEQWRKNEFKFKLFGNENIFFLENSEKSDIIKVEEGEEKDFEILLSKNKKINVLFLKNIDGKGYSELIKSLKEIKFNKQNEHKSKYLFGSKSKGSKIFPLITYQIQKDKYEGGLKVGFISIVNFLKGSEKNEKANKI</sequence>
<dbReference type="Proteomes" id="UP000002453">
    <property type="component" value="Chromosome"/>
</dbReference>
<evidence type="ECO:0000256" key="1">
    <source>
        <dbReference type="ARBA" id="ARBA00023118"/>
    </source>
</evidence>
<evidence type="ECO:0000313" key="4">
    <source>
        <dbReference type="Proteomes" id="UP000002453"/>
    </source>
</evidence>
<protein>
    <submittedName>
        <fullName evidence="3">Cmr crispr-associated ramp protein, Cmr1 family</fullName>
    </submittedName>
</protein>
<dbReference type="AlphaFoldDB" id="B7IGV5"/>
<dbReference type="EMBL" id="CP001185">
    <property type="protein sequence ID" value="ACJ75319.1"/>
    <property type="molecule type" value="Genomic_DNA"/>
</dbReference>
<organism evidence="3 4">
    <name type="scientific">Thermosipho africanus (strain TCF52B)</name>
    <dbReference type="NCBI Taxonomy" id="484019"/>
    <lineage>
        <taxon>Bacteria</taxon>
        <taxon>Thermotogati</taxon>
        <taxon>Thermotogota</taxon>
        <taxon>Thermotogae</taxon>
        <taxon>Thermotogales</taxon>
        <taxon>Fervidobacteriaceae</taxon>
        <taxon>Thermosipho</taxon>
    </lineage>
</organism>
<feature type="domain" description="CRISPR type III-associated protein" evidence="2">
    <location>
        <begin position="8"/>
        <end position="172"/>
    </location>
</feature>
<evidence type="ECO:0000259" key="2">
    <source>
        <dbReference type="Pfam" id="PF03787"/>
    </source>
</evidence>
<dbReference type="STRING" id="484019.THA_859"/>
<keyword evidence="4" id="KW-1185">Reference proteome</keyword>
<proteinExistence type="predicted"/>
<accession>B7IGV5</accession>
<keyword evidence="1" id="KW-0051">Antiviral defense</keyword>
<gene>
    <name evidence="3" type="ordered locus">THA_859</name>
</gene>
<reference evidence="3 4" key="1">
    <citation type="journal article" date="2009" name="J. Bacteriol.">
        <title>The genome of Thermosipho africanus TCF52B: lateral genetic connections to the Firmicutes and Archaea.</title>
        <authorList>
            <person name="Nesboe C.L."/>
            <person name="Bapteste E."/>
            <person name="Curtis B."/>
            <person name="Dahle H."/>
            <person name="Lopez P."/>
            <person name="Macleod D."/>
            <person name="Dlutek M."/>
            <person name="Bowman S."/>
            <person name="Zhaxybayeva O."/>
            <person name="Birkeland N.-K."/>
            <person name="Doolittle W.F."/>
        </authorList>
    </citation>
    <scope>NUCLEOTIDE SEQUENCE [LARGE SCALE GENOMIC DNA]</scope>
    <source>
        <strain evidence="3 4">TCF52B</strain>
    </source>
</reference>
<dbReference type="GO" id="GO:0051607">
    <property type="term" value="P:defense response to virus"/>
    <property type="evidence" value="ECO:0007669"/>
    <property type="project" value="UniProtKB-KW"/>
</dbReference>
<dbReference type="InterPro" id="IPR005537">
    <property type="entry name" value="RAMP_III_fam"/>
</dbReference>
<evidence type="ECO:0000313" key="3">
    <source>
        <dbReference type="EMBL" id="ACJ75319.1"/>
    </source>
</evidence>